<dbReference type="RefSeq" id="WP_173237947.1">
    <property type="nucleotide sequence ID" value="NZ_AP022839.1"/>
</dbReference>
<comment type="subcellular location">
    <subcellularLocation>
        <location evidence="1">Cell envelope</location>
    </subcellularLocation>
</comment>
<evidence type="ECO:0000256" key="2">
    <source>
        <dbReference type="ARBA" id="ARBA00023054"/>
    </source>
</evidence>
<evidence type="ECO:0000313" key="5">
    <source>
        <dbReference type="EMBL" id="BCA96706.1"/>
    </source>
</evidence>
<dbReference type="Gene3D" id="2.40.50.100">
    <property type="match status" value="1"/>
</dbReference>
<dbReference type="KEGG" id="lant:TUM19329_30670"/>
<evidence type="ECO:0000256" key="3">
    <source>
        <dbReference type="SAM" id="Coils"/>
    </source>
</evidence>
<organism evidence="5 6">
    <name type="scientific">Legionella antarctica</name>
    <dbReference type="NCBI Taxonomy" id="2708020"/>
    <lineage>
        <taxon>Bacteria</taxon>
        <taxon>Pseudomonadati</taxon>
        <taxon>Pseudomonadota</taxon>
        <taxon>Gammaproteobacteria</taxon>
        <taxon>Legionellales</taxon>
        <taxon>Legionellaceae</taxon>
        <taxon>Legionella</taxon>
    </lineage>
</organism>
<feature type="coiled-coil region" evidence="3">
    <location>
        <begin position="74"/>
        <end position="198"/>
    </location>
</feature>
<dbReference type="SUPFAM" id="SSF111369">
    <property type="entry name" value="HlyD-like secretion proteins"/>
    <property type="match status" value="3"/>
</dbReference>
<feature type="signal peptide" evidence="4">
    <location>
        <begin position="1"/>
        <end position="20"/>
    </location>
</feature>
<dbReference type="EMBL" id="AP022839">
    <property type="protein sequence ID" value="BCA96706.1"/>
    <property type="molecule type" value="Genomic_DNA"/>
</dbReference>
<dbReference type="Gene3D" id="1.10.287.470">
    <property type="entry name" value="Helix hairpin bin"/>
    <property type="match status" value="1"/>
</dbReference>
<proteinExistence type="predicted"/>
<reference evidence="5" key="1">
    <citation type="journal article" date="2020" name="Microbiol. Resour. Announc.">
        <title>Complete Genome Sequence of Novel Psychrotolerant Legionella Strain TUM19329, Isolated from Antarctic Lake Sediment.</title>
        <authorList>
            <person name="Shimada S."/>
            <person name="Nakai R."/>
            <person name="Aoki K."/>
            <person name="Shimoeda N."/>
            <person name="Ohno G."/>
            <person name="Miyazaki Y."/>
            <person name="Kudoh S."/>
            <person name="Imura S."/>
            <person name="Watanabe K."/>
            <person name="Ishii Y."/>
            <person name="Tateda K."/>
        </authorList>
    </citation>
    <scope>NUCLEOTIDE SEQUENCE [LARGE SCALE GENOMIC DNA]</scope>
    <source>
        <strain evidence="5">TUM19329</strain>
    </source>
</reference>
<dbReference type="PANTHER" id="PTHR32347">
    <property type="entry name" value="EFFLUX SYSTEM COMPONENT YKNX-RELATED"/>
    <property type="match status" value="1"/>
</dbReference>
<gene>
    <name evidence="5" type="ORF">TUM19329_30670</name>
</gene>
<evidence type="ECO:0000256" key="4">
    <source>
        <dbReference type="SAM" id="SignalP"/>
    </source>
</evidence>
<feature type="chain" id="PRO_5026213474" evidence="4">
    <location>
        <begin position="21"/>
        <end position="313"/>
    </location>
</feature>
<keyword evidence="6" id="KW-1185">Reference proteome</keyword>
<dbReference type="Gene3D" id="2.40.30.170">
    <property type="match status" value="1"/>
</dbReference>
<protein>
    <submittedName>
        <fullName evidence="5">Hemolysin secretion protein D</fullName>
    </submittedName>
</protein>
<evidence type="ECO:0000313" key="6">
    <source>
        <dbReference type="Proteomes" id="UP000502894"/>
    </source>
</evidence>
<dbReference type="AlphaFoldDB" id="A0A6F8T9P5"/>
<dbReference type="InterPro" id="IPR050465">
    <property type="entry name" value="UPF0194_transport"/>
</dbReference>
<accession>A0A6F8T9P5</accession>
<dbReference type="PANTHER" id="PTHR32347:SF23">
    <property type="entry name" value="BLL5650 PROTEIN"/>
    <property type="match status" value="1"/>
</dbReference>
<name>A0A6F8T9P5_9GAMM</name>
<sequence length="313" mass="35561">MDIKSVFLLSLIFLICTCTANENQQFEGYVEGENIYLASPFYGVLQKLLVRRGEHVTKGELLFRLDPKPQVMNISQIQGELKQAQNTLIDLKKSRRIPELTAIEAQIEQAKAQIILAKLRVTRYQKLHDKKFGDKDTLDEAIANLKLQENLKLQYESNLALAKLGNRDDQINAQKSQVDSLSAKLQEAKWELAQKTVRAPASGVIFDTYYREGEFIVAQKPVVSLLTPENIQIEFFVPLNHMHNVRVGQKVSFDCEGCEKNNTAEISYVSPDAEYLPPLVYSRDNYSKLVFRIKARITRATSFKPGQPVVVTL</sequence>
<dbReference type="Proteomes" id="UP000502894">
    <property type="component" value="Chromosome"/>
</dbReference>
<keyword evidence="2 3" id="KW-0175">Coiled coil</keyword>
<keyword evidence="4" id="KW-0732">Signal</keyword>
<evidence type="ECO:0000256" key="1">
    <source>
        <dbReference type="ARBA" id="ARBA00004196"/>
    </source>
</evidence>
<dbReference type="GO" id="GO:0030313">
    <property type="term" value="C:cell envelope"/>
    <property type="evidence" value="ECO:0007669"/>
    <property type="project" value="UniProtKB-SubCell"/>
</dbReference>